<gene>
    <name evidence="1" type="ORF">FWILDA_LOCUS4610</name>
</gene>
<name>A0A9W4WQ48_9GLOM</name>
<proteinExistence type="predicted"/>
<sequence>MNDKFEINDDGKTAKEKYKDTNLESTSMIALQNLDQWNFHDENDASQGVITGSPLP</sequence>
<organism evidence="1 2">
    <name type="scientific">Funneliformis geosporum</name>
    <dbReference type="NCBI Taxonomy" id="1117311"/>
    <lineage>
        <taxon>Eukaryota</taxon>
        <taxon>Fungi</taxon>
        <taxon>Fungi incertae sedis</taxon>
        <taxon>Mucoromycota</taxon>
        <taxon>Glomeromycotina</taxon>
        <taxon>Glomeromycetes</taxon>
        <taxon>Glomerales</taxon>
        <taxon>Glomeraceae</taxon>
        <taxon>Funneliformis</taxon>
    </lineage>
</organism>
<reference evidence="1" key="1">
    <citation type="submission" date="2022-08" db="EMBL/GenBank/DDBJ databases">
        <authorList>
            <person name="Kallberg Y."/>
            <person name="Tangrot J."/>
            <person name="Rosling A."/>
        </authorList>
    </citation>
    <scope>NUCLEOTIDE SEQUENCE</scope>
    <source>
        <strain evidence="1">Wild A</strain>
    </source>
</reference>
<dbReference type="Proteomes" id="UP001153678">
    <property type="component" value="Unassembled WGS sequence"/>
</dbReference>
<dbReference type="EMBL" id="CAMKVN010000705">
    <property type="protein sequence ID" value="CAI2170492.1"/>
    <property type="molecule type" value="Genomic_DNA"/>
</dbReference>
<protein>
    <submittedName>
        <fullName evidence="1">12791_t:CDS:1</fullName>
    </submittedName>
</protein>
<dbReference type="AlphaFoldDB" id="A0A9W4WQ48"/>
<comment type="caution">
    <text evidence="1">The sequence shown here is derived from an EMBL/GenBank/DDBJ whole genome shotgun (WGS) entry which is preliminary data.</text>
</comment>
<accession>A0A9W4WQ48</accession>
<evidence type="ECO:0000313" key="1">
    <source>
        <dbReference type="EMBL" id="CAI2170492.1"/>
    </source>
</evidence>
<keyword evidence="2" id="KW-1185">Reference proteome</keyword>
<evidence type="ECO:0000313" key="2">
    <source>
        <dbReference type="Proteomes" id="UP001153678"/>
    </source>
</evidence>